<name>A0A0F7TB08_CUPSA</name>
<dbReference type="PANTHER" id="PTHR45793">
    <property type="entry name" value="HOMEOBOX PROTEIN"/>
    <property type="match status" value="1"/>
</dbReference>
<reference evidence="10" key="2">
    <citation type="submission" date="2015-05" db="EMBL/GenBank/DDBJ databases">
        <title>Not all spider eyes have evolved equally: expression of retinal determination genes in the primary and secondary eyes of Cupiennius salei Keyserling (1877).</title>
        <authorList>
            <person name="Samadi L."/>
            <person name="Schmid A."/>
            <person name="Eriksson B.J."/>
        </authorList>
    </citation>
    <scope>NUCLEOTIDE SEQUENCE</scope>
    <source>
        <strain evidence="10">Cs3</strain>
    </source>
</reference>
<dbReference type="FunFam" id="1.10.10.60:FF:000142">
    <property type="entry name" value="homeobox protein OTX2 isoform X2"/>
    <property type="match status" value="1"/>
</dbReference>
<evidence type="ECO:0000256" key="3">
    <source>
        <dbReference type="ARBA" id="ARBA00023125"/>
    </source>
</evidence>
<dbReference type="InterPro" id="IPR017970">
    <property type="entry name" value="Homeobox_CS"/>
</dbReference>
<sequence>MASYLKSSPYSVNGIGLPSPGVDLLHPTVGYPGQLCRELSEKNIVRDSVWPKSCKYFMWTKDQSPCSVTYGAQFHSAPAPPPRKQRRERTTFTRAQLDVLESLFSKTRYPDIFMREEVALKINLPESRVQVWFKNRRAKCRQQQQQQNGGSSKSRPKKAKSPPSSSTPPSSRGESPYKPPPLPPPPPPHPPSTAATSNANGGSIWSPATISPVAAAELMGAAASSCMQRPYNTPPSCYSQSYGPTSYHYGNVNMDYLPPPMPPVASPQMGAPSGMAPPNHMPATHQSLASRTPPVNGSATDCLEYSGDKTAPWKFQML</sequence>
<evidence type="ECO:0000256" key="5">
    <source>
        <dbReference type="ARBA" id="ARBA00023242"/>
    </source>
</evidence>
<proteinExistence type="evidence at transcript level"/>
<dbReference type="GO" id="GO:0005634">
    <property type="term" value="C:nucleus"/>
    <property type="evidence" value="ECO:0007669"/>
    <property type="project" value="UniProtKB-SubCell"/>
</dbReference>
<feature type="compositionally biased region" description="Low complexity" evidence="8">
    <location>
        <begin position="161"/>
        <end position="176"/>
    </location>
</feature>
<evidence type="ECO:0000313" key="10">
    <source>
        <dbReference type="EMBL" id="CEH19757.1"/>
    </source>
</evidence>
<dbReference type="Gene3D" id="1.10.10.60">
    <property type="entry name" value="Homeodomain-like"/>
    <property type="match status" value="1"/>
</dbReference>
<reference evidence="10" key="1">
    <citation type="submission" date="2014-10" db="EMBL/GenBank/DDBJ databases">
        <authorList>
            <person name="Eriksson J."/>
        </authorList>
    </citation>
    <scope>NUCLEOTIDE SEQUENCE</scope>
    <source>
        <strain evidence="10">Cs3</strain>
    </source>
</reference>
<evidence type="ECO:0000259" key="9">
    <source>
        <dbReference type="PROSITE" id="PS50071"/>
    </source>
</evidence>
<evidence type="ECO:0000256" key="1">
    <source>
        <dbReference type="ARBA" id="ARBA00004123"/>
    </source>
</evidence>
<dbReference type="InterPro" id="IPR009057">
    <property type="entry name" value="Homeodomain-like_sf"/>
</dbReference>
<dbReference type="SMART" id="SM00389">
    <property type="entry name" value="HOX"/>
    <property type="match status" value="1"/>
</dbReference>
<feature type="domain" description="Homeobox" evidence="9">
    <location>
        <begin position="83"/>
        <end position="143"/>
    </location>
</feature>
<feature type="region of interest" description="Disordered" evidence="8">
    <location>
        <begin position="136"/>
        <end position="204"/>
    </location>
</feature>
<keyword evidence="4 6" id="KW-0371">Homeobox</keyword>
<dbReference type="PANTHER" id="PTHR45793:SF5">
    <property type="entry name" value="HOMEOTIC PROTEIN OCELLILESS"/>
    <property type="match status" value="1"/>
</dbReference>
<keyword evidence="5 6" id="KW-0539">Nucleus</keyword>
<keyword evidence="3 6" id="KW-0238">DNA-binding</keyword>
<dbReference type="PROSITE" id="PS50071">
    <property type="entry name" value="HOMEOBOX_2"/>
    <property type="match status" value="1"/>
</dbReference>
<evidence type="ECO:0000256" key="6">
    <source>
        <dbReference type="PROSITE-ProRule" id="PRU00108"/>
    </source>
</evidence>
<dbReference type="GO" id="GO:0000978">
    <property type="term" value="F:RNA polymerase II cis-regulatory region sequence-specific DNA binding"/>
    <property type="evidence" value="ECO:0007669"/>
    <property type="project" value="TreeGrafter"/>
</dbReference>
<protein>
    <submittedName>
        <fullName evidence="10">Cs-otx b</fullName>
    </submittedName>
</protein>
<dbReference type="SUPFAM" id="SSF46689">
    <property type="entry name" value="Homeodomain-like"/>
    <property type="match status" value="1"/>
</dbReference>
<gene>
    <name evidence="10" type="primary">Cs-otx b</name>
</gene>
<evidence type="ECO:0000256" key="4">
    <source>
        <dbReference type="ARBA" id="ARBA00023155"/>
    </source>
</evidence>
<dbReference type="EMBL" id="LN624821">
    <property type="protein sequence ID" value="CEH19757.1"/>
    <property type="molecule type" value="mRNA"/>
</dbReference>
<keyword evidence="2" id="KW-0217">Developmental protein</keyword>
<dbReference type="CDD" id="cd00086">
    <property type="entry name" value="homeodomain"/>
    <property type="match status" value="1"/>
</dbReference>
<dbReference type="Pfam" id="PF00046">
    <property type="entry name" value="Homeodomain"/>
    <property type="match status" value="1"/>
</dbReference>
<dbReference type="GO" id="GO:0000981">
    <property type="term" value="F:DNA-binding transcription factor activity, RNA polymerase II-specific"/>
    <property type="evidence" value="ECO:0007669"/>
    <property type="project" value="InterPro"/>
</dbReference>
<dbReference type="PROSITE" id="PS00027">
    <property type="entry name" value="HOMEOBOX_1"/>
    <property type="match status" value="1"/>
</dbReference>
<evidence type="ECO:0000256" key="2">
    <source>
        <dbReference type="ARBA" id="ARBA00022473"/>
    </source>
</evidence>
<accession>A0A0F7TB08</accession>
<feature type="compositionally biased region" description="Polar residues" evidence="8">
    <location>
        <begin position="193"/>
        <end position="204"/>
    </location>
</feature>
<evidence type="ECO:0000256" key="7">
    <source>
        <dbReference type="RuleBase" id="RU000682"/>
    </source>
</evidence>
<dbReference type="SMR" id="A0A0F7TB08"/>
<organism evidence="10">
    <name type="scientific">Cupiennius salei</name>
    <name type="common">American wandering spider</name>
    <dbReference type="NCBI Taxonomy" id="6928"/>
    <lineage>
        <taxon>Eukaryota</taxon>
        <taxon>Metazoa</taxon>
        <taxon>Ecdysozoa</taxon>
        <taxon>Arthropoda</taxon>
        <taxon>Chelicerata</taxon>
        <taxon>Arachnida</taxon>
        <taxon>Araneae</taxon>
        <taxon>Araneomorphae</taxon>
        <taxon>Entelegynae</taxon>
        <taxon>Lycosoidea</taxon>
        <taxon>Ctenidae</taxon>
        <taxon>Cupiennius</taxon>
    </lineage>
</organism>
<dbReference type="InterPro" id="IPR001356">
    <property type="entry name" value="HD"/>
</dbReference>
<feature type="compositionally biased region" description="Pro residues" evidence="8">
    <location>
        <begin position="177"/>
        <end position="191"/>
    </location>
</feature>
<feature type="compositionally biased region" description="Low complexity" evidence="8">
    <location>
        <begin position="142"/>
        <end position="153"/>
    </location>
</feature>
<dbReference type="AlphaFoldDB" id="A0A0F7TB08"/>
<comment type="subcellular location">
    <subcellularLocation>
        <location evidence="1 6 7">Nucleus</location>
    </subcellularLocation>
</comment>
<feature type="DNA-binding region" description="Homeobox" evidence="6">
    <location>
        <begin position="85"/>
        <end position="144"/>
    </location>
</feature>
<evidence type="ECO:0000256" key="8">
    <source>
        <dbReference type="SAM" id="MobiDB-lite"/>
    </source>
</evidence>